<dbReference type="CDD" id="cd00118">
    <property type="entry name" value="LysM"/>
    <property type="match status" value="2"/>
</dbReference>
<dbReference type="InterPro" id="IPR000064">
    <property type="entry name" value="NLP_P60_dom"/>
</dbReference>
<dbReference type="Proteomes" id="UP000560081">
    <property type="component" value="Unassembled WGS sequence"/>
</dbReference>
<dbReference type="Gene3D" id="3.90.1720.10">
    <property type="entry name" value="endopeptidase domain like (from Nostoc punctiforme)"/>
    <property type="match status" value="1"/>
</dbReference>
<keyword evidence="4" id="KW-0677">Repeat</keyword>
<dbReference type="RefSeq" id="WP_229667138.1">
    <property type="nucleotide sequence ID" value="NZ_BMLA01000001.1"/>
</dbReference>
<evidence type="ECO:0000259" key="9">
    <source>
        <dbReference type="PROSITE" id="PS51935"/>
    </source>
</evidence>
<dbReference type="PANTHER" id="PTHR47053">
    <property type="entry name" value="MUREIN DD-ENDOPEPTIDASE MEPH-RELATED"/>
    <property type="match status" value="1"/>
</dbReference>
<evidence type="ECO:0000256" key="5">
    <source>
        <dbReference type="ARBA" id="ARBA00022801"/>
    </source>
</evidence>
<evidence type="ECO:0000313" key="11">
    <source>
        <dbReference type="Proteomes" id="UP000560081"/>
    </source>
</evidence>
<evidence type="ECO:0000256" key="7">
    <source>
        <dbReference type="SAM" id="SignalP"/>
    </source>
</evidence>
<dbReference type="InterPro" id="IPR036779">
    <property type="entry name" value="LysM_dom_sf"/>
</dbReference>
<evidence type="ECO:0000259" key="8">
    <source>
        <dbReference type="PROSITE" id="PS51782"/>
    </source>
</evidence>
<dbReference type="GO" id="GO:0008234">
    <property type="term" value="F:cysteine-type peptidase activity"/>
    <property type="evidence" value="ECO:0007669"/>
    <property type="project" value="UniProtKB-KW"/>
</dbReference>
<keyword evidence="5 10" id="KW-0378">Hydrolase</keyword>
<dbReference type="Pfam" id="PF00877">
    <property type="entry name" value="NLPC_P60"/>
    <property type="match status" value="1"/>
</dbReference>
<comment type="caution">
    <text evidence="10">The sequence shown here is derived from an EMBL/GenBank/DDBJ whole genome shotgun (WGS) entry which is preliminary data.</text>
</comment>
<keyword evidence="3 7" id="KW-0732">Signal</keyword>
<dbReference type="PANTHER" id="PTHR47053:SF1">
    <property type="entry name" value="MUREIN DD-ENDOPEPTIDASE MEPH-RELATED"/>
    <property type="match status" value="1"/>
</dbReference>
<sequence>MTEHALAPARRVRTSSATLAFALGASALATAGAATAVVAPAAQAAETTYTVQAGDGWWIISQRTGVSTSQLRLLNGMTSSDLLHPGMVLKTSGAVSSTTTSGTYTVQPGDGWWIISQRTGTSMSTLQQRNGMTSSTMLHPGMVLKTTGTTTAPAPAPDPVIRQSSGKQAAIDFALAKVADPNTYYLWGGNGPYGYDCSGLTKAAFAQAGITIPRTSHDQYMGARSYHSLSDAQPGDLVFWSNQSTGRMYHVAIYLGNGKIAHALNPTDDLVVTSIDIMTSNRMAVVGRY</sequence>
<evidence type="ECO:0000313" key="10">
    <source>
        <dbReference type="EMBL" id="MBB4883175.1"/>
    </source>
</evidence>
<dbReference type="SUPFAM" id="SSF54106">
    <property type="entry name" value="LysM domain"/>
    <property type="match status" value="2"/>
</dbReference>
<dbReference type="InterPro" id="IPR051202">
    <property type="entry name" value="Peptidase_C40"/>
</dbReference>
<comment type="similarity">
    <text evidence="1">Belongs to the peptidase C40 family.</text>
</comment>
<accession>A0A7W7PC58</accession>
<name>A0A7W7PC58_9MICC</name>
<feature type="chain" id="PRO_5030963789" evidence="7">
    <location>
        <begin position="45"/>
        <end position="289"/>
    </location>
</feature>
<feature type="signal peptide" evidence="7">
    <location>
        <begin position="1"/>
        <end position="44"/>
    </location>
</feature>
<keyword evidence="2" id="KW-0645">Protease</keyword>
<dbReference type="Gene3D" id="3.10.350.10">
    <property type="entry name" value="LysM domain"/>
    <property type="match status" value="2"/>
</dbReference>
<evidence type="ECO:0000256" key="2">
    <source>
        <dbReference type="ARBA" id="ARBA00022670"/>
    </source>
</evidence>
<keyword evidence="6" id="KW-0788">Thiol protease</keyword>
<dbReference type="EMBL" id="JACHMC010000001">
    <property type="protein sequence ID" value="MBB4883175.1"/>
    <property type="molecule type" value="Genomic_DNA"/>
</dbReference>
<evidence type="ECO:0000256" key="3">
    <source>
        <dbReference type="ARBA" id="ARBA00022729"/>
    </source>
</evidence>
<dbReference type="InterPro" id="IPR018392">
    <property type="entry name" value="LysM"/>
</dbReference>
<evidence type="ECO:0000256" key="1">
    <source>
        <dbReference type="ARBA" id="ARBA00007074"/>
    </source>
</evidence>
<keyword evidence="11" id="KW-1185">Reference proteome</keyword>
<gene>
    <name evidence="10" type="ORF">BJ976_001526</name>
</gene>
<feature type="domain" description="NlpC/P60" evidence="9">
    <location>
        <begin position="164"/>
        <end position="289"/>
    </location>
</feature>
<dbReference type="Pfam" id="PF01476">
    <property type="entry name" value="LysM"/>
    <property type="match status" value="2"/>
</dbReference>
<dbReference type="SMART" id="SM00257">
    <property type="entry name" value="LysM"/>
    <property type="match status" value="2"/>
</dbReference>
<feature type="domain" description="LysM" evidence="8">
    <location>
        <begin position="102"/>
        <end position="146"/>
    </location>
</feature>
<dbReference type="InterPro" id="IPR038765">
    <property type="entry name" value="Papain-like_cys_pep_sf"/>
</dbReference>
<reference evidence="10 11" key="1">
    <citation type="submission" date="2020-08" db="EMBL/GenBank/DDBJ databases">
        <title>Sequencing the genomes of 1000 actinobacteria strains.</title>
        <authorList>
            <person name="Klenk H.-P."/>
        </authorList>
    </citation>
    <scope>NUCLEOTIDE SEQUENCE [LARGE SCALE GENOMIC DNA]</scope>
    <source>
        <strain evidence="10 11">DSM 19079</strain>
    </source>
</reference>
<evidence type="ECO:0000256" key="4">
    <source>
        <dbReference type="ARBA" id="ARBA00022737"/>
    </source>
</evidence>
<dbReference type="SUPFAM" id="SSF54001">
    <property type="entry name" value="Cysteine proteinases"/>
    <property type="match status" value="1"/>
</dbReference>
<dbReference type="PROSITE" id="PS51935">
    <property type="entry name" value="NLPC_P60"/>
    <property type="match status" value="1"/>
</dbReference>
<feature type="domain" description="LysM" evidence="8">
    <location>
        <begin position="47"/>
        <end position="91"/>
    </location>
</feature>
<dbReference type="PROSITE" id="PS51782">
    <property type="entry name" value="LYSM"/>
    <property type="match status" value="2"/>
</dbReference>
<protein>
    <submittedName>
        <fullName evidence="10">Cell wall-associated NlpC family hydrolase</fullName>
    </submittedName>
</protein>
<evidence type="ECO:0000256" key="6">
    <source>
        <dbReference type="ARBA" id="ARBA00022807"/>
    </source>
</evidence>
<proteinExistence type="inferred from homology"/>
<dbReference type="GO" id="GO:0006508">
    <property type="term" value="P:proteolysis"/>
    <property type="evidence" value="ECO:0007669"/>
    <property type="project" value="UniProtKB-KW"/>
</dbReference>
<dbReference type="AlphaFoldDB" id="A0A7W7PC58"/>
<organism evidence="10 11">
    <name type="scientific">Micrococcus flavus</name>
    <dbReference type="NCBI Taxonomy" id="384602"/>
    <lineage>
        <taxon>Bacteria</taxon>
        <taxon>Bacillati</taxon>
        <taxon>Actinomycetota</taxon>
        <taxon>Actinomycetes</taxon>
        <taxon>Micrococcales</taxon>
        <taxon>Micrococcaceae</taxon>
        <taxon>Micrococcus</taxon>
    </lineage>
</organism>